<keyword evidence="2" id="KW-1185">Reference proteome</keyword>
<organism evidence="1 2">
    <name type="scientific">Strongylus vulgaris</name>
    <name type="common">Blood worm</name>
    <dbReference type="NCBI Taxonomy" id="40348"/>
    <lineage>
        <taxon>Eukaryota</taxon>
        <taxon>Metazoa</taxon>
        <taxon>Ecdysozoa</taxon>
        <taxon>Nematoda</taxon>
        <taxon>Chromadorea</taxon>
        <taxon>Rhabditida</taxon>
        <taxon>Rhabditina</taxon>
        <taxon>Rhabditomorpha</taxon>
        <taxon>Strongyloidea</taxon>
        <taxon>Strongylidae</taxon>
        <taxon>Strongylus</taxon>
    </lineage>
</organism>
<protein>
    <submittedName>
        <fullName evidence="1">Uncharacterized protein</fullName>
    </submittedName>
</protein>
<evidence type="ECO:0000313" key="2">
    <source>
        <dbReference type="Proteomes" id="UP000270094"/>
    </source>
</evidence>
<evidence type="ECO:0000313" key="1">
    <source>
        <dbReference type="EMBL" id="VDM79368.1"/>
    </source>
</evidence>
<name>A0A3P7LJI7_STRVU</name>
<dbReference type="EMBL" id="UYYB01104901">
    <property type="protein sequence ID" value="VDM79368.1"/>
    <property type="molecule type" value="Genomic_DNA"/>
</dbReference>
<sequence>MNPRIEIKRPEPTFCEPIEIRVAAVSSNGTGPFSKPLSIDAPQPIVSPKLEVSELVYVSNSPNGGALFADGDVEITFNFKAEEWTPGLQDLDVTPTLWLDKCEEPSLNQSKFLPTFKQGSDPGTVVVKKNIALEDKDSNLSLNITFTPTLKENDTPTLYYKAFYGDAQPYAEGEDTMDEVNLTHVIGYATNCKQFDRNGY</sequence>
<dbReference type="AlphaFoldDB" id="A0A3P7LJI7"/>
<gene>
    <name evidence="1" type="ORF">SVUK_LOCUS14366</name>
</gene>
<proteinExistence type="predicted"/>
<dbReference type="Proteomes" id="UP000270094">
    <property type="component" value="Unassembled WGS sequence"/>
</dbReference>
<accession>A0A3P7LJI7</accession>
<reference evidence="1 2" key="1">
    <citation type="submission" date="2018-11" db="EMBL/GenBank/DDBJ databases">
        <authorList>
            <consortium name="Pathogen Informatics"/>
        </authorList>
    </citation>
    <scope>NUCLEOTIDE SEQUENCE [LARGE SCALE GENOMIC DNA]</scope>
</reference>